<accession>A0A177K7Y2</accession>
<evidence type="ECO:0000313" key="3">
    <source>
        <dbReference type="EMBL" id="OAH48915.1"/>
    </source>
</evidence>
<dbReference type="AlphaFoldDB" id="A0A177K7Y2"/>
<organism evidence="3 4">
    <name type="scientific">Microbacterium oleivorans</name>
    <dbReference type="NCBI Taxonomy" id="273677"/>
    <lineage>
        <taxon>Bacteria</taxon>
        <taxon>Bacillati</taxon>
        <taxon>Actinomycetota</taxon>
        <taxon>Actinomycetes</taxon>
        <taxon>Micrococcales</taxon>
        <taxon>Microbacteriaceae</taxon>
        <taxon>Microbacterium</taxon>
    </lineage>
</organism>
<dbReference type="Proteomes" id="UP000076998">
    <property type="component" value="Unassembled WGS sequence"/>
</dbReference>
<dbReference type="EMBL" id="LSTV01000005">
    <property type="protein sequence ID" value="OAH48915.1"/>
    <property type="molecule type" value="Genomic_DNA"/>
</dbReference>
<dbReference type="OrthoDB" id="5061092at2"/>
<feature type="region of interest" description="Disordered" evidence="1">
    <location>
        <begin position="1"/>
        <end position="71"/>
    </location>
</feature>
<keyword evidence="2" id="KW-1133">Transmembrane helix</keyword>
<keyword evidence="2" id="KW-0812">Transmembrane</keyword>
<evidence type="ECO:0000313" key="4">
    <source>
        <dbReference type="Proteomes" id="UP000076998"/>
    </source>
</evidence>
<keyword evidence="2" id="KW-0472">Membrane</keyword>
<gene>
    <name evidence="3" type="ORF">AYL44_12920</name>
</gene>
<sequence>MDESLQSELRALQARAYGPGDGLAGDDAARRRLEELEGRARRERYHPPVVDQVPASVRAATPHPEVPPLPPVSPADAARAFAAPPRKPEADVLERRRRRLRGLAWVGSLAMAATLAVGVTAAVTSRPVWTAASVPPGTDIRHVATLTEDQDRGWPDGYLGGTADGVVFESIGEITPVVGSMPTGTGVTRCMQLLPPQAWEPSGEEGSVWGGYGGCSVEPFSVTATFVVGPEAPSALRERFAEGTRLQFVAGDGVIEVFSADAPTTEATN</sequence>
<proteinExistence type="predicted"/>
<name>A0A177K7Y2_9MICO</name>
<protein>
    <submittedName>
        <fullName evidence="3">Uncharacterized protein</fullName>
    </submittedName>
</protein>
<evidence type="ECO:0000256" key="2">
    <source>
        <dbReference type="SAM" id="Phobius"/>
    </source>
</evidence>
<reference evidence="3 4" key="1">
    <citation type="submission" date="2016-02" db="EMBL/GenBank/DDBJ databases">
        <authorList>
            <person name="Wen L."/>
            <person name="He K."/>
            <person name="Yang H."/>
        </authorList>
    </citation>
    <scope>NUCLEOTIDE SEQUENCE [LARGE SCALE GENOMIC DNA]</scope>
    <source>
        <strain evidence="3 4">CD11_3</strain>
    </source>
</reference>
<feature type="transmembrane region" description="Helical" evidence="2">
    <location>
        <begin position="103"/>
        <end position="123"/>
    </location>
</feature>
<dbReference type="RefSeq" id="WP_064003689.1">
    <property type="nucleotide sequence ID" value="NZ_LSTV01000005.1"/>
</dbReference>
<feature type="compositionally biased region" description="Basic and acidic residues" evidence="1">
    <location>
        <begin position="27"/>
        <end position="40"/>
    </location>
</feature>
<comment type="caution">
    <text evidence="3">The sequence shown here is derived from an EMBL/GenBank/DDBJ whole genome shotgun (WGS) entry which is preliminary data.</text>
</comment>
<evidence type="ECO:0000256" key="1">
    <source>
        <dbReference type="SAM" id="MobiDB-lite"/>
    </source>
</evidence>